<evidence type="ECO:0000313" key="1">
    <source>
        <dbReference type="EMBL" id="WFD11771.1"/>
    </source>
</evidence>
<gene>
    <name evidence="1" type="ORF">P4S50_06765</name>
</gene>
<dbReference type="Gene3D" id="2.30.320.10">
    <property type="entry name" value="YwqG-like"/>
    <property type="match status" value="1"/>
</dbReference>
<evidence type="ECO:0000313" key="2">
    <source>
        <dbReference type="Proteomes" id="UP001222800"/>
    </source>
</evidence>
<dbReference type="SUPFAM" id="SSF103032">
    <property type="entry name" value="Hypothetical protein YwqG"/>
    <property type="match status" value="1"/>
</dbReference>
<keyword evidence="2" id="KW-1185">Reference proteome</keyword>
<dbReference type="Proteomes" id="UP001222800">
    <property type="component" value="Chromosome"/>
</dbReference>
<dbReference type="Pfam" id="PF09234">
    <property type="entry name" value="DUF1963"/>
    <property type="match status" value="1"/>
</dbReference>
<dbReference type="PANTHER" id="PTHR36436:SF6">
    <property type="entry name" value="SLL5081 PROTEIN"/>
    <property type="match status" value="1"/>
</dbReference>
<dbReference type="InterPro" id="IPR035948">
    <property type="entry name" value="YwqG-like_sf"/>
</dbReference>
<reference evidence="1 2" key="1">
    <citation type="submission" date="2023-03" db="EMBL/GenBank/DDBJ databases">
        <title>Complete genome sequence of Tepidibacter sp. SWIR-1, isolated from a deep-sea hydrothermal vent.</title>
        <authorList>
            <person name="Li X."/>
        </authorList>
    </citation>
    <scope>NUCLEOTIDE SEQUENCE [LARGE SCALE GENOMIC DNA]</scope>
    <source>
        <strain evidence="1 2">SWIR-1</strain>
    </source>
</reference>
<name>A0ABY8EFQ5_9FIRM</name>
<proteinExistence type="predicted"/>
<dbReference type="PANTHER" id="PTHR36436">
    <property type="entry name" value="SLL5081 PROTEIN"/>
    <property type="match status" value="1"/>
</dbReference>
<dbReference type="RefSeq" id="WP_277733929.1">
    <property type="nucleotide sequence ID" value="NZ_CP120733.1"/>
</dbReference>
<dbReference type="InterPro" id="IPR015315">
    <property type="entry name" value="DUF1963"/>
</dbReference>
<organism evidence="1 2">
    <name type="scientific">Tepidibacter hydrothermalis</name>
    <dbReference type="NCBI Taxonomy" id="3036126"/>
    <lineage>
        <taxon>Bacteria</taxon>
        <taxon>Bacillati</taxon>
        <taxon>Bacillota</taxon>
        <taxon>Clostridia</taxon>
        <taxon>Peptostreptococcales</taxon>
        <taxon>Peptostreptococcaceae</taxon>
        <taxon>Tepidibacter</taxon>
    </lineage>
</organism>
<dbReference type="EMBL" id="CP120733">
    <property type="protein sequence ID" value="WFD11771.1"/>
    <property type="molecule type" value="Genomic_DNA"/>
</dbReference>
<sequence>MRGIFNKIDSIGKKTIVAKIGGFRPEPNIKSWFGGNFFIDNQNGWPKDKDGSMVPIIQIKVSEVPGGISHFGEAEIVQVFINKERLPSRIMAQNGEGWLLREYKTLDGLEIQKTPKECDLYRTFQIKWYASPEEDFPCWEEMWEYFDMSEINDDDELSEQFFDEYDSYNNTKVGGYASYIQSPCSNEYKYIFQITSEEKPRFMVGDNGNIYILKSNSDGKWYLYWDCY</sequence>
<accession>A0ABY8EFQ5</accession>
<protein>
    <submittedName>
        <fullName evidence="1">DUF1963 domain-containing protein</fullName>
    </submittedName>
</protein>